<name>A0ABN3GIR5_9ACTN</name>
<dbReference type="Proteomes" id="UP001501444">
    <property type="component" value="Unassembled WGS sequence"/>
</dbReference>
<dbReference type="SUPFAM" id="SSF52540">
    <property type="entry name" value="P-loop containing nucleoside triphosphate hydrolases"/>
    <property type="match status" value="1"/>
</dbReference>
<evidence type="ECO:0000313" key="3">
    <source>
        <dbReference type="Proteomes" id="UP001501444"/>
    </source>
</evidence>
<proteinExistence type="predicted"/>
<protein>
    <recommendedName>
        <fullName evidence="1">Helicase ATP-binding domain-containing protein</fullName>
    </recommendedName>
</protein>
<dbReference type="InterPro" id="IPR006935">
    <property type="entry name" value="Helicase/UvrB_N"/>
</dbReference>
<dbReference type="InterPro" id="IPR050742">
    <property type="entry name" value="Helicase_Restrict-Modif_Enz"/>
</dbReference>
<dbReference type="Pfam" id="PF04851">
    <property type="entry name" value="ResIII"/>
    <property type="match status" value="1"/>
</dbReference>
<dbReference type="PROSITE" id="PS51192">
    <property type="entry name" value="HELICASE_ATP_BIND_1"/>
    <property type="match status" value="1"/>
</dbReference>
<dbReference type="InterPro" id="IPR027417">
    <property type="entry name" value="P-loop_NTPase"/>
</dbReference>
<evidence type="ECO:0000259" key="1">
    <source>
        <dbReference type="PROSITE" id="PS51192"/>
    </source>
</evidence>
<keyword evidence="3" id="KW-1185">Reference proteome</keyword>
<dbReference type="EMBL" id="BAAARV010000033">
    <property type="protein sequence ID" value="GAA2352732.1"/>
    <property type="molecule type" value="Genomic_DNA"/>
</dbReference>
<dbReference type="InterPro" id="IPR014001">
    <property type="entry name" value="Helicase_ATP-bd"/>
</dbReference>
<sequence>MGVTTTGVPDARGWQLPAVEAASAALAAGGRGQVIAACGTGRTITAAQVVLRTCPADGIAVMACPTVALVGQVLRAWDGIAEHVLTVCGDGGVTDSDTGADADALADLPAAVTTNPDVITAWLTDPTPGRRLIVTTHRSAGHTGQALHHAGQTADILVVDEAHHTAGRDDKHAALLHDDATLPAHRRLYLTATPRLGDTAALSMDDPAVFGPVLHRYPFAQAIADRWLDDYRIAIVAVTRAELLPLLRTLTKGPPGELLL</sequence>
<accession>A0ABN3GIR5</accession>
<dbReference type="RefSeq" id="WP_344614299.1">
    <property type="nucleotide sequence ID" value="NZ_BAAARV010000033.1"/>
</dbReference>
<reference evidence="2 3" key="1">
    <citation type="journal article" date="2019" name="Int. J. Syst. Evol. Microbiol.">
        <title>The Global Catalogue of Microorganisms (GCM) 10K type strain sequencing project: providing services to taxonomists for standard genome sequencing and annotation.</title>
        <authorList>
            <consortium name="The Broad Institute Genomics Platform"/>
            <consortium name="The Broad Institute Genome Sequencing Center for Infectious Disease"/>
            <person name="Wu L."/>
            <person name="Ma J."/>
        </authorList>
    </citation>
    <scope>NUCLEOTIDE SEQUENCE [LARGE SCALE GENOMIC DNA]</scope>
    <source>
        <strain evidence="2 3">JCM 3272</strain>
    </source>
</reference>
<organism evidence="2 3">
    <name type="scientific">Dactylosporangium salmoneum</name>
    <dbReference type="NCBI Taxonomy" id="53361"/>
    <lineage>
        <taxon>Bacteria</taxon>
        <taxon>Bacillati</taxon>
        <taxon>Actinomycetota</taxon>
        <taxon>Actinomycetes</taxon>
        <taxon>Micromonosporales</taxon>
        <taxon>Micromonosporaceae</taxon>
        <taxon>Dactylosporangium</taxon>
    </lineage>
</organism>
<comment type="caution">
    <text evidence="2">The sequence shown here is derived from an EMBL/GenBank/DDBJ whole genome shotgun (WGS) entry which is preliminary data.</text>
</comment>
<dbReference type="PANTHER" id="PTHR47396">
    <property type="entry name" value="TYPE I RESTRICTION ENZYME ECOKI R PROTEIN"/>
    <property type="match status" value="1"/>
</dbReference>
<dbReference type="PANTHER" id="PTHR47396:SF1">
    <property type="entry name" value="ATP-DEPENDENT HELICASE IRC3-RELATED"/>
    <property type="match status" value="1"/>
</dbReference>
<gene>
    <name evidence="2" type="ORF">GCM10010170_043670</name>
</gene>
<evidence type="ECO:0000313" key="2">
    <source>
        <dbReference type="EMBL" id="GAA2352732.1"/>
    </source>
</evidence>
<dbReference type="Gene3D" id="3.40.50.300">
    <property type="entry name" value="P-loop containing nucleotide triphosphate hydrolases"/>
    <property type="match status" value="1"/>
</dbReference>
<dbReference type="SMART" id="SM00487">
    <property type="entry name" value="DEXDc"/>
    <property type="match status" value="1"/>
</dbReference>
<feature type="domain" description="Helicase ATP-binding" evidence="1">
    <location>
        <begin position="23"/>
        <end position="212"/>
    </location>
</feature>